<keyword evidence="6" id="KW-1185">Reference proteome</keyword>
<dbReference type="RefSeq" id="YP_010084961.1">
    <property type="nucleotide sequence ID" value="NC_055166.1"/>
</dbReference>
<dbReference type="Gene3D" id="1.20.190.40">
    <property type="entry name" value="Viral ssDNA binding protein, head domain"/>
    <property type="match status" value="2"/>
</dbReference>
<evidence type="ECO:0000313" key="5">
    <source>
        <dbReference type="EMBL" id="ASW27077.1"/>
    </source>
</evidence>
<accession>A0A286MM51</accession>
<evidence type="ECO:0000256" key="3">
    <source>
        <dbReference type="ARBA" id="ARBA00023125"/>
    </source>
</evidence>
<dbReference type="InterPro" id="IPR000635">
    <property type="entry name" value="Viral_ssDNA-bd"/>
</dbReference>
<dbReference type="Gene3D" id="1.10.150.560">
    <property type="match status" value="1"/>
</dbReference>
<dbReference type="GO" id="GO:0003697">
    <property type="term" value="F:single-stranded DNA binding"/>
    <property type="evidence" value="ECO:0007669"/>
    <property type="project" value="InterPro"/>
</dbReference>
<sequence length="1194" mass="126787">MEPATKTVALPPGPAAYVYVCPPGTLDADRCSLLAARSADSDLAVLPLVRGLTVEHAFEANVAVVAGARTTGLGGSGVTFKLASSHFHPNVFVFHGGRAFRPSTAAPNLTRACDNARARFGFSAFRALAEDAVPTTGADICAAAGLSPDGAVVYLATTEAFKEVVFVCNTFIHYGGASVVPLGGGEATRLPVYPLQLFMPDFNRVFTEPFNARHRAIGEDFSYPRPFFNPALCELLHGYVLGPAAVALRVRNVDAVARGFAHLAFDEAHEGAVLPNDVTFTLFDSSSAGARGGARHGARGADPAGGGASHPGGGTERRLASVMAADAAISVVAAVGAGVYEDGPPSVDDWPLLADAADDAEGLRALGAYVARAAGLVGAMVFASNSVLYMTEVDDGGPGDAKEGHATSFNRFYQIAAPYVAGNPQTDKDGRVIPETGGRPHAGVGGGGHEFAVDHLALACGFCPQLLARVLFYLERCDGGAFVGRSDADAVRYLASTLDGDVPCGLCDRDTRPACAHTTLHRLRHRLPRFGPPARVPMAVFGTMNSAYSDCDVLGSYASYGALRRPNDTEPPKTTMQATYRATVESLFSQLDQHNLLTYDAASAARLGGVITGHGSFRAALTTFRELVEQATDAFMRTLVTTRDYKIREALYEANHTLSLSVDPYASALCPATSFLARRSLLALVQDLVLSQCHGVFSGQAVEGRNFRPQFQPVLRRRFMDMLNGGFVTTRTATVTLSDAGVPAPDLRLDQTAPPVRHADGDFARVSVEVFRELRVKNRVMFSAGNANMSEAARARVAGLAGAYQKPEGSVNVLNGPVGFLLKQFHHVLFPNGRPAGGGAPNPQWFWTLLQRNQLPAKMLTAEDVATICAVKRFSDEYAAINYVNVHPNNFAELAQFYMANLILKYCDHRTFFVNSVTAVVAGSRRPCDPSSVVQWIARPLQTADSVAEAAREVLDGVEETPHMWTCTFTSTNVLRVVMATRPMVVLGLGVSKYHGSAGNNRVFQAGNWSGLNGGKNVCPLLCFDRTRRFVIACPRAGFVCPQSTAGAGAKDYTLGEHVQALVAEGGPSVQTAVYAAALHAMGARVQHLTADDWIELVEDEFLAAALVDLNARTAAAEGGWSVEAGLEAVRELEGQLAARGEATETAFDFSACGGDVSFVRPPGPLAGEKRAPVDDLFELATPEKKSAITIDML</sequence>
<dbReference type="GeneID" id="65099982"/>
<dbReference type="Proteomes" id="UP000297205">
    <property type="component" value="Segment"/>
</dbReference>
<dbReference type="GO" id="GO:0006260">
    <property type="term" value="P:DNA replication"/>
    <property type="evidence" value="ECO:0007669"/>
    <property type="project" value="UniProtKB-KW"/>
</dbReference>
<evidence type="ECO:0000256" key="2">
    <source>
        <dbReference type="ARBA" id="ARBA00022705"/>
    </source>
</evidence>
<dbReference type="Pfam" id="PF00747">
    <property type="entry name" value="Viral_DNA_bp"/>
    <property type="match status" value="1"/>
</dbReference>
<keyword evidence="1" id="KW-1048">Host nucleus</keyword>
<evidence type="ECO:0000256" key="1">
    <source>
        <dbReference type="ARBA" id="ARBA00022562"/>
    </source>
</evidence>
<evidence type="ECO:0000256" key="4">
    <source>
        <dbReference type="SAM" id="MobiDB-lite"/>
    </source>
</evidence>
<protein>
    <submittedName>
        <fullName evidence="5">Single-stranded DNA-binding protein</fullName>
    </submittedName>
</protein>
<proteinExistence type="inferred from homology"/>
<feature type="region of interest" description="Disordered" evidence="4">
    <location>
        <begin position="291"/>
        <end position="316"/>
    </location>
</feature>
<gene>
    <name evidence="5" type="primary">UL29</name>
</gene>
<feature type="compositionally biased region" description="Gly residues" evidence="4">
    <location>
        <begin position="303"/>
        <end position="314"/>
    </location>
</feature>
<dbReference type="KEGG" id="vg:65099982"/>
<dbReference type="EMBL" id="MF678601">
    <property type="protein sequence ID" value="ASW27077.1"/>
    <property type="molecule type" value="Genomic_DNA"/>
</dbReference>
<name>A0A286MM51_9ALPH</name>
<reference evidence="5" key="1">
    <citation type="submission" date="2017-08" db="EMBL/GenBank/DDBJ databases">
        <title>Genome sequence of an alphaherpesvirus from a beluga whale (Delphinapterus leucas).</title>
        <authorList>
            <person name="Davison A.J."/>
            <person name="Nielsen O."/>
            <person name="Subramaniam K."/>
            <person name="Jacob J.M."/>
            <person name="Romero C.H."/>
            <person name="Burek-Huntington K.A."/>
            <person name="Waltzek T.B."/>
        </authorList>
    </citation>
    <scope>NUCLEOTIDE SEQUENCE [LARGE SCALE GENOMIC DNA]</scope>
    <source>
        <strain evidence="5">LN3131-1</strain>
    </source>
</reference>
<dbReference type="HAMAP" id="MF_04007">
    <property type="entry name" value="HSV_DNBI"/>
    <property type="match status" value="1"/>
</dbReference>
<dbReference type="GO" id="GO:0042025">
    <property type="term" value="C:host cell nucleus"/>
    <property type="evidence" value="ECO:0007669"/>
    <property type="project" value="InterPro"/>
</dbReference>
<keyword evidence="3 5" id="KW-0238">DNA-binding</keyword>
<dbReference type="SUPFAM" id="SSF118208">
    <property type="entry name" value="Viral ssDNA binding protein"/>
    <property type="match status" value="1"/>
</dbReference>
<dbReference type="InterPro" id="IPR043031">
    <property type="entry name" value="Viral_ssDBP_head"/>
</dbReference>
<organism evidence="5">
    <name type="scientific">Beluga whale alphaherpesvirus 1</name>
    <dbReference type="NCBI Taxonomy" id="1434720"/>
    <lineage>
        <taxon>Viruses</taxon>
        <taxon>Duplodnaviria</taxon>
        <taxon>Heunggongvirae</taxon>
        <taxon>Peploviricota</taxon>
        <taxon>Herviviricetes</taxon>
        <taxon>Herpesvirales</taxon>
        <taxon>Orthoherpesviridae</taxon>
        <taxon>Alphaherpesvirinae</taxon>
        <taxon>Varicellovirus</taxon>
        <taxon>Varicellovirus monodontidalpha1</taxon>
        <taxon>Monodontid alphaherpesvirus 1</taxon>
    </lineage>
</organism>
<keyword evidence="2" id="KW-0235">DNA replication</keyword>
<evidence type="ECO:0000313" key="6">
    <source>
        <dbReference type="Proteomes" id="UP000297205"/>
    </source>
</evidence>
<dbReference type="InterPro" id="IPR035989">
    <property type="entry name" value="DBP_sf"/>
</dbReference>